<feature type="transmembrane region" description="Helical" evidence="13">
    <location>
        <begin position="6"/>
        <end position="25"/>
    </location>
</feature>
<dbReference type="SUPFAM" id="SSF55874">
    <property type="entry name" value="ATPase domain of HSP90 chaperone/DNA topoisomerase II/histidine kinase"/>
    <property type="match status" value="1"/>
</dbReference>
<dbReference type="InterPro" id="IPR036890">
    <property type="entry name" value="HATPase_C_sf"/>
</dbReference>
<dbReference type="Pfam" id="PF13493">
    <property type="entry name" value="DUF4118"/>
    <property type="match status" value="1"/>
</dbReference>
<evidence type="ECO:0000256" key="8">
    <source>
        <dbReference type="ARBA" id="ARBA00022777"/>
    </source>
</evidence>
<dbReference type="InterPro" id="IPR003661">
    <property type="entry name" value="HisK_dim/P_dom"/>
</dbReference>
<evidence type="ECO:0000256" key="2">
    <source>
        <dbReference type="ARBA" id="ARBA00004141"/>
    </source>
</evidence>
<evidence type="ECO:0000256" key="13">
    <source>
        <dbReference type="SAM" id="Phobius"/>
    </source>
</evidence>
<dbReference type="CDD" id="cd00082">
    <property type="entry name" value="HisKA"/>
    <property type="match status" value="1"/>
</dbReference>
<keyword evidence="6 13" id="KW-0812">Transmembrane</keyword>
<name>A0AAU7DQB9_9BACT</name>
<evidence type="ECO:0000256" key="4">
    <source>
        <dbReference type="ARBA" id="ARBA00022553"/>
    </source>
</evidence>
<dbReference type="SMART" id="SM00387">
    <property type="entry name" value="HATPase_c"/>
    <property type="match status" value="1"/>
</dbReference>
<dbReference type="PRINTS" id="PR00344">
    <property type="entry name" value="BCTRLSENSOR"/>
</dbReference>
<evidence type="ECO:0000256" key="7">
    <source>
        <dbReference type="ARBA" id="ARBA00022741"/>
    </source>
</evidence>
<keyword evidence="10 13" id="KW-1133">Transmembrane helix</keyword>
<keyword evidence="7" id="KW-0547">Nucleotide-binding</keyword>
<sequence>MCFSGYILHFNSAPVGFLCLLIVVAEAILFGFWQATVVSFVAAACLDFFYYPPYLTLNITDPQDWVALGAFEISALVVSRVSSREQRSSQEASLQRVAMEQLYELSRSTLLINLHQAPGPQLSQLIRTIFSIDGVAIFDANAGKCDTVGVFREGEEYLAKECYFIQEDKDDPLTGISVRVLRIRNASVGAIAIRGALNPLVTDALASLAAITLDRCVSFEKEIQIERAHQSERLRAAVLDSLAHAVKTPLTAIQTAASGLREVGALNTSQTQLVSLVEDECSQLSQLCNRLLQTAKLDAEEVTLHKAEIAVSDLVGRVVREQSPRMAGHAIEVAFPESSLRVRGDPELLSMALVQFLDNAAKYSFAGQRVKVCAWESHSEVTISVHNFGPAIPISERESIFQRFYRSEGSKATAEGTGVGLSTVKMAAEAHRGHTWVISDEREGTTFFLSLPQVGRRSD</sequence>
<keyword evidence="8" id="KW-0418">Kinase</keyword>
<evidence type="ECO:0000256" key="9">
    <source>
        <dbReference type="ARBA" id="ARBA00022840"/>
    </source>
</evidence>
<evidence type="ECO:0000256" key="6">
    <source>
        <dbReference type="ARBA" id="ARBA00022692"/>
    </source>
</evidence>
<dbReference type="InterPro" id="IPR005467">
    <property type="entry name" value="His_kinase_dom"/>
</dbReference>
<evidence type="ECO:0000313" key="15">
    <source>
        <dbReference type="EMBL" id="XBH20119.1"/>
    </source>
</evidence>
<dbReference type="InterPro" id="IPR052023">
    <property type="entry name" value="Histidine_kinase_KdpD"/>
</dbReference>
<dbReference type="PROSITE" id="PS50109">
    <property type="entry name" value="HIS_KIN"/>
    <property type="match status" value="1"/>
</dbReference>
<dbReference type="SMART" id="SM00388">
    <property type="entry name" value="HisKA"/>
    <property type="match status" value="1"/>
</dbReference>
<dbReference type="Gene3D" id="1.10.287.130">
    <property type="match status" value="1"/>
</dbReference>
<dbReference type="Gene3D" id="3.30.565.10">
    <property type="entry name" value="Histidine kinase-like ATPase, C-terminal domain"/>
    <property type="match status" value="1"/>
</dbReference>
<keyword evidence="12 13" id="KW-0472">Membrane</keyword>
<dbReference type="Gene3D" id="1.20.120.620">
    <property type="entry name" value="Backbone structure of the membrane domain of e. Coli histidine kinase receptor kdpd"/>
    <property type="match status" value="1"/>
</dbReference>
<dbReference type="InterPro" id="IPR004358">
    <property type="entry name" value="Sig_transdc_His_kin-like_C"/>
</dbReference>
<dbReference type="Pfam" id="PF00512">
    <property type="entry name" value="HisKA"/>
    <property type="match status" value="1"/>
</dbReference>
<reference evidence="15" key="1">
    <citation type="submission" date="2023-03" db="EMBL/GenBank/DDBJ databases">
        <title>Edaphobacter sp.</title>
        <authorList>
            <person name="Huber K.J."/>
            <person name="Papendorf J."/>
            <person name="Pilke C."/>
            <person name="Bunk B."/>
            <person name="Sproeer C."/>
            <person name="Pester M."/>
        </authorList>
    </citation>
    <scope>NUCLEOTIDE SEQUENCE</scope>
    <source>
        <strain evidence="15">DSM 110680</strain>
    </source>
</reference>
<dbReference type="EC" id="2.7.13.3" evidence="3"/>
<organism evidence="15">
    <name type="scientific">Telmatobacter sp. DSM 110680</name>
    <dbReference type="NCBI Taxonomy" id="3036704"/>
    <lineage>
        <taxon>Bacteria</taxon>
        <taxon>Pseudomonadati</taxon>
        <taxon>Acidobacteriota</taxon>
        <taxon>Terriglobia</taxon>
        <taxon>Terriglobales</taxon>
        <taxon>Acidobacteriaceae</taxon>
        <taxon>Telmatobacter</taxon>
    </lineage>
</organism>
<dbReference type="InterPro" id="IPR003594">
    <property type="entry name" value="HATPase_dom"/>
</dbReference>
<evidence type="ECO:0000256" key="11">
    <source>
        <dbReference type="ARBA" id="ARBA00023012"/>
    </source>
</evidence>
<dbReference type="PANTHER" id="PTHR45569:SF1">
    <property type="entry name" value="SENSOR PROTEIN KDPD"/>
    <property type="match status" value="1"/>
</dbReference>
<dbReference type="SUPFAM" id="SSF47384">
    <property type="entry name" value="Homodimeric domain of signal transducing histidine kinase"/>
    <property type="match status" value="1"/>
</dbReference>
<evidence type="ECO:0000256" key="12">
    <source>
        <dbReference type="ARBA" id="ARBA00023136"/>
    </source>
</evidence>
<proteinExistence type="predicted"/>
<dbReference type="InterPro" id="IPR038318">
    <property type="entry name" value="KdpD_sf"/>
</dbReference>
<comment type="subcellular location">
    <subcellularLocation>
        <location evidence="2">Membrane</location>
        <topology evidence="2">Multi-pass membrane protein</topology>
    </subcellularLocation>
</comment>
<dbReference type="InterPro" id="IPR025201">
    <property type="entry name" value="KdpD_TM"/>
</dbReference>
<feature type="domain" description="Histidine kinase" evidence="14">
    <location>
        <begin position="241"/>
        <end position="455"/>
    </location>
</feature>
<dbReference type="InterPro" id="IPR036097">
    <property type="entry name" value="HisK_dim/P_sf"/>
</dbReference>
<protein>
    <recommendedName>
        <fullName evidence="3">histidine kinase</fullName>
        <ecNumber evidence="3">2.7.13.3</ecNumber>
    </recommendedName>
</protein>
<accession>A0AAU7DQB9</accession>
<evidence type="ECO:0000256" key="1">
    <source>
        <dbReference type="ARBA" id="ARBA00000085"/>
    </source>
</evidence>
<evidence type="ECO:0000259" key="14">
    <source>
        <dbReference type="PROSITE" id="PS50109"/>
    </source>
</evidence>
<dbReference type="GO" id="GO:0005524">
    <property type="term" value="F:ATP binding"/>
    <property type="evidence" value="ECO:0007669"/>
    <property type="project" value="UniProtKB-KW"/>
</dbReference>
<dbReference type="GO" id="GO:0000155">
    <property type="term" value="F:phosphorelay sensor kinase activity"/>
    <property type="evidence" value="ECO:0007669"/>
    <property type="project" value="InterPro"/>
</dbReference>
<dbReference type="Pfam" id="PF02518">
    <property type="entry name" value="HATPase_c"/>
    <property type="match status" value="1"/>
</dbReference>
<evidence type="ECO:0000256" key="3">
    <source>
        <dbReference type="ARBA" id="ARBA00012438"/>
    </source>
</evidence>
<dbReference type="AlphaFoldDB" id="A0AAU7DQB9"/>
<comment type="catalytic activity">
    <reaction evidence="1">
        <text>ATP + protein L-histidine = ADP + protein N-phospho-L-histidine.</text>
        <dbReference type="EC" id="2.7.13.3"/>
    </reaction>
</comment>
<dbReference type="EMBL" id="CP121196">
    <property type="protein sequence ID" value="XBH20119.1"/>
    <property type="molecule type" value="Genomic_DNA"/>
</dbReference>
<evidence type="ECO:0000256" key="5">
    <source>
        <dbReference type="ARBA" id="ARBA00022679"/>
    </source>
</evidence>
<keyword evidence="4" id="KW-0597">Phosphoprotein</keyword>
<dbReference type="RefSeq" id="WP_348265332.1">
    <property type="nucleotide sequence ID" value="NZ_CP121196.1"/>
</dbReference>
<keyword evidence="11" id="KW-0902">Two-component regulatory system</keyword>
<keyword evidence="9" id="KW-0067">ATP-binding</keyword>
<dbReference type="GO" id="GO:0005886">
    <property type="term" value="C:plasma membrane"/>
    <property type="evidence" value="ECO:0007669"/>
    <property type="project" value="TreeGrafter"/>
</dbReference>
<dbReference type="PANTHER" id="PTHR45569">
    <property type="entry name" value="SENSOR PROTEIN KDPD"/>
    <property type="match status" value="1"/>
</dbReference>
<feature type="transmembrane region" description="Helical" evidence="13">
    <location>
        <begin position="32"/>
        <end position="53"/>
    </location>
</feature>
<keyword evidence="5" id="KW-0808">Transferase</keyword>
<gene>
    <name evidence="15" type="ORF">P8935_11345</name>
</gene>
<evidence type="ECO:0000256" key="10">
    <source>
        <dbReference type="ARBA" id="ARBA00022989"/>
    </source>
</evidence>